<name>A0A2S5JFX3_9RHOB</name>
<dbReference type="SMART" id="SM00905">
    <property type="entry name" value="FolB"/>
    <property type="match status" value="1"/>
</dbReference>
<evidence type="ECO:0000313" key="3">
    <source>
        <dbReference type="Proteomes" id="UP000239736"/>
    </source>
</evidence>
<keyword evidence="3" id="KW-1185">Reference proteome</keyword>
<protein>
    <submittedName>
        <fullName evidence="2">Dihydroneopterin aldolase</fullName>
    </submittedName>
</protein>
<gene>
    <name evidence="2" type="ORF">LV82_02205</name>
</gene>
<reference evidence="2 3" key="1">
    <citation type="submission" date="2018-01" db="EMBL/GenBank/DDBJ databases">
        <title>Genomic Encyclopedia of Archaeal and Bacterial Type Strains, Phase II (KMG-II): from individual species to whole genera.</title>
        <authorList>
            <person name="Goeker M."/>
        </authorList>
    </citation>
    <scope>NUCLEOTIDE SEQUENCE [LARGE SCALE GENOMIC DNA]</scope>
    <source>
        <strain evidence="2 3">DSM 12048</strain>
    </source>
</reference>
<accession>A0A2S5JFX3</accession>
<dbReference type="GO" id="GO:0006760">
    <property type="term" value="P:folic acid-containing compound metabolic process"/>
    <property type="evidence" value="ECO:0007669"/>
    <property type="project" value="InterPro"/>
</dbReference>
<comment type="caution">
    <text evidence="2">The sequence shown here is derived from an EMBL/GenBank/DDBJ whole genome shotgun (WGS) entry which is preliminary data.</text>
</comment>
<evidence type="ECO:0000313" key="2">
    <source>
        <dbReference type="EMBL" id="PPB80330.1"/>
    </source>
</evidence>
<dbReference type="OrthoDB" id="7678026at2"/>
<dbReference type="Pfam" id="PF02152">
    <property type="entry name" value="FolB"/>
    <property type="match status" value="1"/>
</dbReference>
<dbReference type="InterPro" id="IPR043133">
    <property type="entry name" value="GTP-CH-I_C/QueF"/>
</dbReference>
<dbReference type="AlphaFoldDB" id="A0A2S5JFX3"/>
<dbReference type="RefSeq" id="WP_104071616.1">
    <property type="nucleotide sequence ID" value="NZ_PRDS01000006.1"/>
</dbReference>
<proteinExistence type="predicted"/>
<organism evidence="2 3">
    <name type="scientific">Albidovulum inexpectatum</name>
    <dbReference type="NCBI Taxonomy" id="196587"/>
    <lineage>
        <taxon>Bacteria</taxon>
        <taxon>Pseudomonadati</taxon>
        <taxon>Pseudomonadota</taxon>
        <taxon>Alphaproteobacteria</taxon>
        <taxon>Rhodobacterales</taxon>
        <taxon>Paracoccaceae</taxon>
        <taxon>Albidovulum</taxon>
    </lineage>
</organism>
<dbReference type="GO" id="GO:0004150">
    <property type="term" value="F:dihydroneopterin aldolase activity"/>
    <property type="evidence" value="ECO:0007669"/>
    <property type="project" value="InterPro"/>
</dbReference>
<sequence>MSDVIRLAFAHPEERAAAMAGDVPRDRLSLRDFVVTADIGAFQDERGRAQRLRFNVAVEVVPAGPVGDDVDRILSYDRLIEAIEIELGQARYNLVETLAENIAARILSEPQAERVFLRIEKLDRGPYALGVEIVRKKGGATVERATAPRPVIAHFERTDIEPAVLARRLDELAAKGDGPVVLTVGLPDLPRPCARNDEAQWRIELLAIEQNAWALAALDSRLRVAASRTELDWALRNGGMIVWAPGKMALDVQGAPGPGARAIDLAAWLAGQLDALRLVVHGQVSAPAACRVPIEVV</sequence>
<dbReference type="SUPFAM" id="SSF55620">
    <property type="entry name" value="Tetrahydrobiopterin biosynthesis enzymes-like"/>
    <property type="match status" value="1"/>
</dbReference>
<evidence type="ECO:0000259" key="1">
    <source>
        <dbReference type="SMART" id="SM00905"/>
    </source>
</evidence>
<dbReference type="InterPro" id="IPR006157">
    <property type="entry name" value="FolB_dom"/>
</dbReference>
<feature type="domain" description="Dihydroneopterin aldolase/epimerase" evidence="1">
    <location>
        <begin position="28"/>
        <end position="135"/>
    </location>
</feature>
<dbReference type="EMBL" id="PRDS01000006">
    <property type="protein sequence ID" value="PPB80330.1"/>
    <property type="molecule type" value="Genomic_DNA"/>
</dbReference>
<dbReference type="Proteomes" id="UP000239736">
    <property type="component" value="Unassembled WGS sequence"/>
</dbReference>
<dbReference type="Gene3D" id="3.30.1130.10">
    <property type="match status" value="1"/>
</dbReference>